<dbReference type="FunFam" id="1.25.40.10:FF:000690">
    <property type="entry name" value="Pentatricopeptide repeat-containing protein"/>
    <property type="match status" value="1"/>
</dbReference>
<dbReference type="InterPro" id="IPR032867">
    <property type="entry name" value="DYW_dom"/>
</dbReference>
<dbReference type="FunFam" id="1.25.40.10:FF:000470">
    <property type="entry name" value="Pentatricopeptide repeat-containing protein At5g66520"/>
    <property type="match status" value="1"/>
</dbReference>
<dbReference type="GO" id="GO:0003729">
    <property type="term" value="F:mRNA binding"/>
    <property type="evidence" value="ECO:0007669"/>
    <property type="project" value="UniProtKB-ARBA"/>
</dbReference>
<dbReference type="Gene3D" id="1.25.40.10">
    <property type="entry name" value="Tetratricopeptide repeat domain"/>
    <property type="match status" value="4"/>
</dbReference>
<organism evidence="5 6">
    <name type="scientific">Macleaya cordata</name>
    <name type="common">Five-seeded plume-poppy</name>
    <name type="synonym">Bocconia cordata</name>
    <dbReference type="NCBI Taxonomy" id="56857"/>
    <lineage>
        <taxon>Eukaryota</taxon>
        <taxon>Viridiplantae</taxon>
        <taxon>Streptophyta</taxon>
        <taxon>Embryophyta</taxon>
        <taxon>Tracheophyta</taxon>
        <taxon>Spermatophyta</taxon>
        <taxon>Magnoliopsida</taxon>
        <taxon>Ranunculales</taxon>
        <taxon>Papaveraceae</taxon>
        <taxon>Papaveroideae</taxon>
        <taxon>Macleaya</taxon>
    </lineage>
</organism>
<feature type="repeat" description="PPR" evidence="3">
    <location>
        <begin position="183"/>
        <end position="217"/>
    </location>
</feature>
<comment type="caution">
    <text evidence="5">The sequence shown here is derived from an EMBL/GenBank/DDBJ whole genome shotgun (WGS) entry which is preliminary data.</text>
</comment>
<dbReference type="FunFam" id="1.25.40.10:FF:000348">
    <property type="entry name" value="Pentatricopeptide repeat-containing protein chloroplastic"/>
    <property type="match status" value="1"/>
</dbReference>
<dbReference type="Pfam" id="PF01535">
    <property type="entry name" value="PPR"/>
    <property type="match status" value="2"/>
</dbReference>
<dbReference type="Pfam" id="PF14432">
    <property type="entry name" value="DYW_deaminase"/>
    <property type="match status" value="1"/>
</dbReference>
<keyword evidence="6" id="KW-1185">Reference proteome</keyword>
<dbReference type="OMA" id="GIQVHSH"/>
<dbReference type="InterPro" id="IPR046960">
    <property type="entry name" value="PPR_At4g14850-like_plant"/>
</dbReference>
<feature type="domain" description="DYW" evidence="4">
    <location>
        <begin position="637"/>
        <end position="729"/>
    </location>
</feature>
<protein>
    <submittedName>
        <fullName evidence="5">Pentatricopeptide repeat</fullName>
    </submittedName>
</protein>
<accession>A0A200R5K8</accession>
<dbReference type="OrthoDB" id="185373at2759"/>
<evidence type="ECO:0000313" key="6">
    <source>
        <dbReference type="Proteomes" id="UP000195402"/>
    </source>
</evidence>
<feature type="repeat" description="PPR" evidence="3">
    <location>
        <begin position="287"/>
        <end position="317"/>
    </location>
</feature>
<dbReference type="PROSITE" id="PS51375">
    <property type="entry name" value="PPR"/>
    <property type="match status" value="6"/>
</dbReference>
<sequence length="729" mass="82155">MKEKLIIPGKRLLFENSSSVSLLDTCTSIKQALQTHAQIIVNGFHHHIFTLSRLISFFALSGSQLGLDYSRRLFSQIDQPNIFIWNTMIRGYSRSEFPQESILLFKSMIAQGIVSPNNFTFPFLLNSCAKLSCIESGKEIHSHIIKNGFDSDLFIRNSLIHLYSTFRELDYACTLFDESPDRDLVSFNTMINGYARGGQPSDALHLFGEMRVFGIGPDEFTIVALLSACSSLGDRKTGKQIHLLVYKNLNFDGSNVLLKTALIDMYAKCGLMEMADRVFSNMGTHKSTAAWSSMISGYVRSGEIEIAQKIFNQMGERDLVSWTAMISGYAQMGKYNEALELFVEMENFGIKPDEVTLATVLSACARLGALDFGKRLHQQYIESGFYGHNPIVVTAIVDMYAKCGSIETAVNIFHGVQGKSKTVFLFNVIISGLAQHGLGKSAINFFQEMELAGLRPDEVTFVGILCACSHGGLIEEGKKIFNSMLKNHGIKPETEHYCCMVDLLGRNGHLKEAYDFIQKMPFEGNSVIWRSFLGACKIHGNVEMGEIAGKRLLELEPDHGARYVLLSNMFTDANRWEDARKIRKVMEERGIQKPPGWSYIELNGTLHRFVASDKSHPQSKEIELRLEDITRRLKLAGYVPDTAGVLFDIDEEEKETVVSYHSEKLALAFGLINLGPETTIRIVKNLRICWDCHSAFKLFSEIYGREVVVRDTIRFHHFNNGFCSCKDYW</sequence>
<feature type="repeat" description="PPR" evidence="3">
    <location>
        <begin position="422"/>
        <end position="456"/>
    </location>
</feature>
<evidence type="ECO:0000256" key="1">
    <source>
        <dbReference type="ARBA" id="ARBA00006643"/>
    </source>
</evidence>
<dbReference type="InterPro" id="IPR046848">
    <property type="entry name" value="E_motif"/>
</dbReference>
<feature type="repeat" description="PPR" evidence="3">
    <location>
        <begin position="81"/>
        <end position="115"/>
    </location>
</feature>
<dbReference type="AlphaFoldDB" id="A0A200R5K8"/>
<keyword evidence="2" id="KW-0677">Repeat</keyword>
<evidence type="ECO:0000256" key="3">
    <source>
        <dbReference type="PROSITE-ProRule" id="PRU00708"/>
    </source>
</evidence>
<dbReference type="Pfam" id="PF20430">
    <property type="entry name" value="Eplus_motif"/>
    <property type="match status" value="1"/>
</dbReference>
<feature type="repeat" description="PPR" evidence="3">
    <location>
        <begin position="457"/>
        <end position="492"/>
    </location>
</feature>
<reference evidence="5 6" key="1">
    <citation type="journal article" date="2017" name="Mol. Plant">
        <title>The Genome of Medicinal Plant Macleaya cordata Provides New Insights into Benzylisoquinoline Alkaloids Metabolism.</title>
        <authorList>
            <person name="Liu X."/>
            <person name="Liu Y."/>
            <person name="Huang P."/>
            <person name="Ma Y."/>
            <person name="Qing Z."/>
            <person name="Tang Q."/>
            <person name="Cao H."/>
            <person name="Cheng P."/>
            <person name="Zheng Y."/>
            <person name="Yuan Z."/>
            <person name="Zhou Y."/>
            <person name="Liu J."/>
            <person name="Tang Z."/>
            <person name="Zhuo Y."/>
            <person name="Zhang Y."/>
            <person name="Yu L."/>
            <person name="Huang J."/>
            <person name="Yang P."/>
            <person name="Peng Q."/>
            <person name="Zhang J."/>
            <person name="Jiang W."/>
            <person name="Zhang Z."/>
            <person name="Lin K."/>
            <person name="Ro D.K."/>
            <person name="Chen X."/>
            <person name="Xiong X."/>
            <person name="Shang Y."/>
            <person name="Huang S."/>
            <person name="Zeng J."/>
        </authorList>
    </citation>
    <scope>NUCLEOTIDE SEQUENCE [LARGE SCALE GENOMIC DNA]</scope>
    <source>
        <strain evidence="6">cv. BLH2017</strain>
        <tissue evidence="5">Root</tissue>
    </source>
</reference>
<dbReference type="PANTHER" id="PTHR47926">
    <property type="entry name" value="PENTATRICOPEPTIDE REPEAT-CONTAINING PROTEIN"/>
    <property type="match status" value="1"/>
</dbReference>
<dbReference type="GO" id="GO:0009451">
    <property type="term" value="P:RNA modification"/>
    <property type="evidence" value="ECO:0007669"/>
    <property type="project" value="InterPro"/>
</dbReference>
<proteinExistence type="inferred from homology"/>
<evidence type="ECO:0000259" key="4">
    <source>
        <dbReference type="Pfam" id="PF14432"/>
    </source>
</evidence>
<dbReference type="InterPro" id="IPR002885">
    <property type="entry name" value="PPR_rpt"/>
</dbReference>
<feature type="repeat" description="PPR" evidence="3">
    <location>
        <begin position="318"/>
        <end position="352"/>
    </location>
</feature>
<dbReference type="Pfam" id="PF13041">
    <property type="entry name" value="PPR_2"/>
    <property type="match status" value="4"/>
</dbReference>
<dbReference type="InterPro" id="IPR011990">
    <property type="entry name" value="TPR-like_helical_dom_sf"/>
</dbReference>
<dbReference type="Proteomes" id="UP000195402">
    <property type="component" value="Unassembled WGS sequence"/>
</dbReference>
<gene>
    <name evidence="5" type="ORF">BVC80_1835g397</name>
</gene>
<dbReference type="InParanoid" id="A0A200R5K8"/>
<dbReference type="Pfam" id="PF20431">
    <property type="entry name" value="E_motif"/>
    <property type="match status" value="1"/>
</dbReference>
<dbReference type="EMBL" id="MVGT01000437">
    <property type="protein sequence ID" value="OVA17991.1"/>
    <property type="molecule type" value="Genomic_DNA"/>
</dbReference>
<dbReference type="PANTHER" id="PTHR47926:SF347">
    <property type="entry name" value="PENTATRICOPEPTIDE REPEAT-CONTAINING PROTEIN"/>
    <property type="match status" value="1"/>
</dbReference>
<dbReference type="NCBIfam" id="TIGR00756">
    <property type="entry name" value="PPR"/>
    <property type="match status" value="6"/>
</dbReference>
<evidence type="ECO:0000313" key="5">
    <source>
        <dbReference type="EMBL" id="OVA17991.1"/>
    </source>
</evidence>
<dbReference type="InterPro" id="IPR046849">
    <property type="entry name" value="E2_motif"/>
</dbReference>
<dbReference type="GO" id="GO:0008270">
    <property type="term" value="F:zinc ion binding"/>
    <property type="evidence" value="ECO:0007669"/>
    <property type="project" value="InterPro"/>
</dbReference>
<evidence type="ECO:0000256" key="2">
    <source>
        <dbReference type="ARBA" id="ARBA00022737"/>
    </source>
</evidence>
<comment type="similarity">
    <text evidence="1">Belongs to the PPR family. PCMP-H subfamily.</text>
</comment>
<name>A0A200R5K8_MACCD</name>